<gene>
    <name evidence="9 10" type="primary">panD</name>
    <name evidence="10" type="ORF">V0U79_08360</name>
</gene>
<keyword evidence="2 9" id="KW-0566">Pantothenate biosynthesis</keyword>
<evidence type="ECO:0000256" key="6">
    <source>
        <dbReference type="ARBA" id="ARBA00023239"/>
    </source>
</evidence>
<proteinExistence type="inferred from homology"/>
<evidence type="ECO:0000256" key="8">
    <source>
        <dbReference type="ARBA" id="ARBA00023317"/>
    </source>
</evidence>
<feature type="binding site" evidence="9">
    <location>
        <begin position="73"/>
        <end position="75"/>
    </location>
    <ligand>
        <name>substrate</name>
    </ligand>
</feature>
<dbReference type="InterPro" id="IPR003190">
    <property type="entry name" value="Asp_decarbox"/>
</dbReference>
<dbReference type="CDD" id="cd06919">
    <property type="entry name" value="Asp_decarbox"/>
    <property type="match status" value="1"/>
</dbReference>
<feature type="active site" description="Proton donor" evidence="9">
    <location>
        <position position="58"/>
    </location>
</feature>
<protein>
    <recommendedName>
        <fullName evidence="9">Aspartate 1-decarboxylase</fullName>
        <ecNumber evidence="9">4.1.1.11</ecNumber>
    </recommendedName>
    <alternativeName>
        <fullName evidence="9">Aspartate alpha-decarboxylase</fullName>
    </alternativeName>
    <component>
        <recommendedName>
            <fullName evidence="9">Aspartate 1-decarboxylase beta chain</fullName>
        </recommendedName>
    </component>
    <component>
        <recommendedName>
            <fullName evidence="9">Aspartate 1-decarboxylase alpha chain</fullName>
        </recommendedName>
    </component>
</protein>
<dbReference type="EMBL" id="JAZDRP010000004">
    <property type="protein sequence ID" value="MEE2526376.1"/>
    <property type="molecule type" value="Genomic_DNA"/>
</dbReference>
<comment type="function">
    <text evidence="9">Catalyzes the pyruvoyl-dependent decarboxylation of aspartate to produce beta-alanine.</text>
</comment>
<dbReference type="Gene3D" id="2.40.40.20">
    <property type="match status" value="1"/>
</dbReference>
<dbReference type="Pfam" id="PF02261">
    <property type="entry name" value="Asp_decarbox"/>
    <property type="match status" value="1"/>
</dbReference>
<dbReference type="PIRSF" id="PIRSF006246">
    <property type="entry name" value="Asp_decarbox"/>
    <property type="match status" value="1"/>
</dbReference>
<reference evidence="10 11" key="1">
    <citation type="submission" date="2024-01" db="EMBL/GenBank/DDBJ databases">
        <title>Hyphobacterium bacterium isolated from marine sediment.</title>
        <authorList>
            <person name="Zhao S."/>
        </authorList>
    </citation>
    <scope>NUCLEOTIDE SEQUENCE [LARGE SCALE GENOMIC DNA]</scope>
    <source>
        <strain evidence="11">HN65</strain>
    </source>
</reference>
<comment type="cofactor">
    <cofactor evidence="9">
        <name>pyruvate</name>
        <dbReference type="ChEBI" id="CHEBI:15361"/>
    </cofactor>
    <text evidence="9">Binds 1 pyruvoyl group covalently per subunit.</text>
</comment>
<comment type="subunit">
    <text evidence="9">Heterooctamer of four alpha and four beta subunits.</text>
</comment>
<dbReference type="InterPro" id="IPR009010">
    <property type="entry name" value="Asp_de-COase-like_dom_sf"/>
</dbReference>
<evidence type="ECO:0000256" key="7">
    <source>
        <dbReference type="ARBA" id="ARBA00023270"/>
    </source>
</evidence>
<evidence type="ECO:0000313" key="10">
    <source>
        <dbReference type="EMBL" id="MEE2526376.1"/>
    </source>
</evidence>
<dbReference type="PANTHER" id="PTHR21012:SF0">
    <property type="entry name" value="ASPARTATE 1-DECARBOXYLASE"/>
    <property type="match status" value="1"/>
</dbReference>
<feature type="active site" description="Schiff-base intermediate with substrate; via pyruvic acid" evidence="9">
    <location>
        <position position="25"/>
    </location>
</feature>
<organism evidence="10 11">
    <name type="scientific">Hyphobacterium lacteum</name>
    <dbReference type="NCBI Taxonomy" id="3116575"/>
    <lineage>
        <taxon>Bacteria</taxon>
        <taxon>Pseudomonadati</taxon>
        <taxon>Pseudomonadota</taxon>
        <taxon>Alphaproteobacteria</taxon>
        <taxon>Maricaulales</taxon>
        <taxon>Maricaulaceae</taxon>
        <taxon>Hyphobacterium</taxon>
    </lineage>
</organism>
<dbReference type="EC" id="4.1.1.11" evidence="9"/>
<comment type="subcellular location">
    <subcellularLocation>
        <location evidence="9">Cytoplasm</location>
    </subcellularLocation>
</comment>
<evidence type="ECO:0000256" key="2">
    <source>
        <dbReference type="ARBA" id="ARBA00022655"/>
    </source>
</evidence>
<keyword evidence="6 9" id="KW-0456">Lyase</keyword>
<name>A0ABU7LR42_9PROT</name>
<evidence type="ECO:0000313" key="11">
    <source>
        <dbReference type="Proteomes" id="UP001354971"/>
    </source>
</evidence>
<accession>A0ABU7LR42</accession>
<keyword evidence="3 9" id="KW-0210">Decarboxylase</keyword>
<evidence type="ECO:0000256" key="9">
    <source>
        <dbReference type="HAMAP-Rule" id="MF_00446"/>
    </source>
</evidence>
<comment type="catalytic activity">
    <reaction evidence="9">
        <text>L-aspartate + H(+) = beta-alanine + CO2</text>
        <dbReference type="Rhea" id="RHEA:19497"/>
        <dbReference type="ChEBI" id="CHEBI:15378"/>
        <dbReference type="ChEBI" id="CHEBI:16526"/>
        <dbReference type="ChEBI" id="CHEBI:29991"/>
        <dbReference type="ChEBI" id="CHEBI:57966"/>
        <dbReference type="EC" id="4.1.1.11"/>
    </reaction>
</comment>
<evidence type="ECO:0000256" key="5">
    <source>
        <dbReference type="ARBA" id="ARBA00023145"/>
    </source>
</evidence>
<dbReference type="RefSeq" id="WP_330199039.1">
    <property type="nucleotide sequence ID" value="NZ_JAZDRP010000004.1"/>
</dbReference>
<comment type="pathway">
    <text evidence="9">Cofactor biosynthesis; (R)-pantothenate biosynthesis; beta-alanine from L-aspartate: step 1/1.</text>
</comment>
<keyword evidence="4 9" id="KW-0068">Autocatalytic cleavage</keyword>
<comment type="PTM">
    <text evidence="9">Is synthesized initially as an inactive proenzyme, which is activated by self-cleavage at a specific serine bond to produce a beta-subunit with a hydroxyl group at its C-terminus and an alpha-subunit with a pyruvoyl group at its N-terminus.</text>
</comment>
<comment type="similarity">
    <text evidence="9">Belongs to the PanD family.</text>
</comment>
<evidence type="ECO:0000256" key="3">
    <source>
        <dbReference type="ARBA" id="ARBA00022793"/>
    </source>
</evidence>
<evidence type="ECO:0000256" key="4">
    <source>
        <dbReference type="ARBA" id="ARBA00022813"/>
    </source>
</evidence>
<feature type="chain" id="PRO_5044937553" description="Aspartate 1-decarboxylase beta chain" evidence="9">
    <location>
        <begin position="1"/>
        <end position="24"/>
    </location>
</feature>
<feature type="binding site" evidence="9">
    <location>
        <position position="57"/>
    </location>
    <ligand>
        <name>substrate</name>
    </ligand>
</feature>
<keyword evidence="7 9" id="KW-0704">Schiff base</keyword>
<dbReference type="PANTHER" id="PTHR21012">
    <property type="entry name" value="ASPARTATE 1-DECARBOXYLASE"/>
    <property type="match status" value="1"/>
</dbReference>
<evidence type="ECO:0000256" key="1">
    <source>
        <dbReference type="ARBA" id="ARBA00022490"/>
    </source>
</evidence>
<dbReference type="NCBIfam" id="TIGR00223">
    <property type="entry name" value="panD"/>
    <property type="match status" value="1"/>
</dbReference>
<comment type="caution">
    <text evidence="10">The sequence shown here is derived from an EMBL/GenBank/DDBJ whole genome shotgun (WGS) entry which is preliminary data.</text>
</comment>
<dbReference type="SUPFAM" id="SSF50692">
    <property type="entry name" value="ADC-like"/>
    <property type="match status" value="1"/>
</dbReference>
<feature type="chain" id="PRO_5044937554" description="Aspartate 1-decarboxylase alpha chain" evidence="9">
    <location>
        <begin position="25"/>
        <end position="121"/>
    </location>
</feature>
<keyword evidence="1 9" id="KW-0963">Cytoplasm</keyword>
<dbReference type="GO" id="GO:0004068">
    <property type="term" value="F:aspartate 1-decarboxylase activity"/>
    <property type="evidence" value="ECO:0007669"/>
    <property type="project" value="UniProtKB-EC"/>
</dbReference>
<sequence length="121" mass="13288">MRLKMMKAKLHRAVVTEADLHYEGSISIDLDLLEASNILPYEQVDVLNINNGSRFTTYTIPAPRGSRKFGINGAAARLAQVGDRIIVVAYAEMEAAEAERHIPDVVVLDDTNTPIENPKAA</sequence>
<keyword evidence="5 9" id="KW-0865">Zymogen</keyword>
<keyword evidence="11" id="KW-1185">Reference proteome</keyword>
<keyword evidence="8 9" id="KW-0670">Pyruvate</keyword>
<feature type="modified residue" description="Pyruvic acid (Ser)" evidence="9">
    <location>
        <position position="25"/>
    </location>
</feature>
<dbReference type="HAMAP" id="MF_00446">
    <property type="entry name" value="PanD"/>
    <property type="match status" value="1"/>
</dbReference>
<dbReference type="Proteomes" id="UP001354971">
    <property type="component" value="Unassembled WGS sequence"/>
</dbReference>